<feature type="domain" description="ABC-2 type transporter transmembrane" evidence="7">
    <location>
        <begin position="20"/>
        <end position="400"/>
    </location>
</feature>
<dbReference type="PANTHER" id="PTHR30294:SF29">
    <property type="entry name" value="MULTIDRUG ABC TRANSPORTER PERMEASE YBHS-RELATED"/>
    <property type="match status" value="1"/>
</dbReference>
<evidence type="ECO:0000259" key="7">
    <source>
        <dbReference type="Pfam" id="PF12698"/>
    </source>
</evidence>
<feature type="transmembrane region" description="Helical" evidence="6">
    <location>
        <begin position="21"/>
        <end position="40"/>
    </location>
</feature>
<feature type="transmembrane region" description="Helical" evidence="6">
    <location>
        <begin position="330"/>
        <end position="349"/>
    </location>
</feature>
<dbReference type="InterPro" id="IPR013525">
    <property type="entry name" value="ABC2_TM"/>
</dbReference>
<dbReference type="GO" id="GO:0140359">
    <property type="term" value="F:ABC-type transporter activity"/>
    <property type="evidence" value="ECO:0007669"/>
    <property type="project" value="InterPro"/>
</dbReference>
<feature type="transmembrane region" description="Helical" evidence="6">
    <location>
        <begin position="381"/>
        <end position="402"/>
    </location>
</feature>
<evidence type="ECO:0000256" key="6">
    <source>
        <dbReference type="SAM" id="Phobius"/>
    </source>
</evidence>
<name>A0A7C4D2S5_9CREN</name>
<evidence type="ECO:0000313" key="8">
    <source>
        <dbReference type="EMBL" id="HGM07039.1"/>
    </source>
</evidence>
<comment type="subcellular location">
    <subcellularLocation>
        <location evidence="1">Cell membrane</location>
        <topology evidence="1">Multi-pass membrane protein</topology>
    </subcellularLocation>
</comment>
<keyword evidence="4 6" id="KW-1133">Transmembrane helix</keyword>
<accession>A0A7C4D2S5</accession>
<proteinExistence type="predicted"/>
<evidence type="ECO:0000256" key="1">
    <source>
        <dbReference type="ARBA" id="ARBA00004651"/>
    </source>
</evidence>
<evidence type="ECO:0000256" key="4">
    <source>
        <dbReference type="ARBA" id="ARBA00022989"/>
    </source>
</evidence>
<dbReference type="Pfam" id="PF12698">
    <property type="entry name" value="ABC2_membrane_3"/>
    <property type="match status" value="1"/>
</dbReference>
<comment type="caution">
    <text evidence="8">The sequence shown here is derived from an EMBL/GenBank/DDBJ whole genome shotgun (WGS) entry which is preliminary data.</text>
</comment>
<feature type="transmembrane region" description="Helical" evidence="6">
    <location>
        <begin position="194"/>
        <end position="221"/>
    </location>
</feature>
<gene>
    <name evidence="8" type="ORF">ENU31_01325</name>
</gene>
<reference evidence="8" key="1">
    <citation type="journal article" date="2020" name="mSystems">
        <title>Genome- and Community-Level Interaction Insights into Carbon Utilization and Element Cycling Functions of Hydrothermarchaeota in Hydrothermal Sediment.</title>
        <authorList>
            <person name="Zhou Z."/>
            <person name="Liu Y."/>
            <person name="Xu W."/>
            <person name="Pan J."/>
            <person name="Luo Z.H."/>
            <person name="Li M."/>
        </authorList>
    </citation>
    <scope>NUCLEOTIDE SEQUENCE [LARGE SCALE GENOMIC DNA]</scope>
    <source>
        <strain evidence="8">SpSt-658</strain>
    </source>
</reference>
<dbReference type="Gene3D" id="3.40.1710.10">
    <property type="entry name" value="abc type-2 transporter like domain"/>
    <property type="match status" value="1"/>
</dbReference>
<evidence type="ECO:0000256" key="3">
    <source>
        <dbReference type="ARBA" id="ARBA00022692"/>
    </source>
</evidence>
<organism evidence="8">
    <name type="scientific">Ignisphaera aggregans</name>
    <dbReference type="NCBI Taxonomy" id="334771"/>
    <lineage>
        <taxon>Archaea</taxon>
        <taxon>Thermoproteota</taxon>
        <taxon>Thermoprotei</taxon>
        <taxon>Desulfurococcales</taxon>
        <taxon>Desulfurococcaceae</taxon>
        <taxon>Ignisphaera</taxon>
    </lineage>
</organism>
<protein>
    <submittedName>
        <fullName evidence="8">ABC transporter permease</fullName>
    </submittedName>
</protein>
<dbReference type="GO" id="GO:0005886">
    <property type="term" value="C:plasma membrane"/>
    <property type="evidence" value="ECO:0007669"/>
    <property type="project" value="UniProtKB-SubCell"/>
</dbReference>
<dbReference type="PANTHER" id="PTHR30294">
    <property type="entry name" value="MEMBRANE COMPONENT OF ABC TRANSPORTER YHHJ-RELATED"/>
    <property type="match status" value="1"/>
</dbReference>
<dbReference type="EMBL" id="DTCA01000047">
    <property type="protein sequence ID" value="HGM07039.1"/>
    <property type="molecule type" value="Genomic_DNA"/>
</dbReference>
<feature type="transmembrane region" description="Helical" evidence="6">
    <location>
        <begin position="296"/>
        <end position="318"/>
    </location>
</feature>
<keyword evidence="5 6" id="KW-0472">Membrane</keyword>
<keyword evidence="2" id="KW-1003">Cell membrane</keyword>
<evidence type="ECO:0000256" key="2">
    <source>
        <dbReference type="ARBA" id="ARBA00022475"/>
    </source>
</evidence>
<feature type="transmembrane region" description="Helical" evidence="6">
    <location>
        <begin position="251"/>
        <end position="276"/>
    </location>
</feature>
<evidence type="ECO:0000256" key="5">
    <source>
        <dbReference type="ARBA" id="ARBA00023136"/>
    </source>
</evidence>
<dbReference type="AlphaFoldDB" id="A0A7C4D2S5"/>
<keyword evidence="3 6" id="KW-0812">Transmembrane</keyword>
<dbReference type="InterPro" id="IPR051449">
    <property type="entry name" value="ABC-2_transporter_component"/>
</dbReference>
<sequence length="424" mass="46458">MDVFWLFVVKELKSIIRDPKLLIAMVIVPLILMTILYFIIGQGMIQQIEQTIRESGIVAVFDMDGENYSQIFINYLNSLGLKTIIINSTNVDEAIEIFKGLEAKILYIIPPRFSYNLSSLRPSVVHVYVKLGALTIGEGGIVDIASRYVSLFNSYIIKTVASEKGIPPEFIGEAITGATRGLLADRIIDNPSNIVFALTMGGLFIPLIILMLVIFSAQLVATSMAVEKEEKMFETLLSLPINRMCVIGAKLLVSIAIGAIYMIGYSFALFGLLFRSIPGFESLQEIPLAMSLPSDIGIYVLLNVVGLAIFMVSVALLLSLFAEDVRSAQAILGNVIGPTIIAVYLPMFVDISSSPSIRLALSFVPLANTVFIPKIAVVQDITALAISSLSNLVYGVIMFMVIRRIVNSETIFTLKLRVGRKKAM</sequence>